<name>A0A8S5LSC6_9CAUD</name>
<sequence length="273" mass="31130">MAITFSQEIFEKICSSATNSTAEVYDMIAPHLDDTLQSINCVLLGDMADKLDTVPGLEQAVTKLVCLRTYQEQIPQLDLVLTPTGFGVVSNQNLAPASADRVKNLLQQVTNAAEDTYDRCLELLVGTSWADTAQARINIPNLMYTAKQLKMYVDFPSADVHRSKLLEFRTKMYQAEEKIRQHVSAEFFDHILEQARHNAFTKEESAMADYMCKFIGFCIVKNWSAAKSMLERIENYAESKVEVFTSYKDSEAYKVKHFQTYQNEKDDSTYFWG</sequence>
<dbReference type="EMBL" id="BK015905">
    <property type="protein sequence ID" value="DAD72755.1"/>
    <property type="molecule type" value="Genomic_DNA"/>
</dbReference>
<proteinExistence type="predicted"/>
<reference evidence="1" key="1">
    <citation type="journal article" date="2021" name="Proc. Natl. Acad. Sci. U.S.A.">
        <title>A Catalog of Tens of Thousands of Viruses from Human Metagenomes Reveals Hidden Associations with Chronic Diseases.</title>
        <authorList>
            <person name="Tisza M.J."/>
            <person name="Buck C.B."/>
        </authorList>
    </citation>
    <scope>NUCLEOTIDE SEQUENCE</scope>
    <source>
        <strain evidence="1">CtH8e11</strain>
    </source>
</reference>
<evidence type="ECO:0000313" key="1">
    <source>
        <dbReference type="EMBL" id="DAD72755.1"/>
    </source>
</evidence>
<protein>
    <submittedName>
        <fullName evidence="1">Uncharacterized protein</fullName>
    </submittedName>
</protein>
<accession>A0A8S5LSC6</accession>
<dbReference type="Pfam" id="PF20459">
    <property type="entry name" value="DUF6712"/>
    <property type="match status" value="1"/>
</dbReference>
<organism evidence="1">
    <name type="scientific">Siphoviridae sp. ctH8e11</name>
    <dbReference type="NCBI Taxonomy" id="2827567"/>
    <lineage>
        <taxon>Viruses</taxon>
        <taxon>Duplodnaviria</taxon>
        <taxon>Heunggongvirae</taxon>
        <taxon>Uroviricota</taxon>
        <taxon>Caudoviricetes</taxon>
    </lineage>
</organism>
<dbReference type="InterPro" id="IPR046558">
    <property type="entry name" value="DUF6712"/>
</dbReference>